<keyword evidence="4" id="KW-1185">Reference proteome</keyword>
<dbReference type="Gene3D" id="3.30.40.10">
    <property type="entry name" value="Zinc/RING finger domain, C3HC4 (zinc finger)"/>
    <property type="match status" value="1"/>
</dbReference>
<dbReference type="PROSITE" id="PS50089">
    <property type="entry name" value="ZF_RING_2"/>
    <property type="match status" value="1"/>
</dbReference>
<dbReference type="VEuPathDB" id="VectorBase:AALB014205"/>
<organism evidence="3 4">
    <name type="scientific">Anopheles albimanus</name>
    <name type="common">New world malaria mosquito</name>
    <dbReference type="NCBI Taxonomy" id="7167"/>
    <lineage>
        <taxon>Eukaryota</taxon>
        <taxon>Metazoa</taxon>
        <taxon>Ecdysozoa</taxon>
        <taxon>Arthropoda</taxon>
        <taxon>Hexapoda</taxon>
        <taxon>Insecta</taxon>
        <taxon>Pterygota</taxon>
        <taxon>Neoptera</taxon>
        <taxon>Endopterygota</taxon>
        <taxon>Diptera</taxon>
        <taxon>Nematocera</taxon>
        <taxon>Culicoidea</taxon>
        <taxon>Culicidae</taxon>
        <taxon>Anophelinae</taxon>
        <taxon>Anopheles</taxon>
    </lineage>
</organism>
<reference evidence="3" key="2">
    <citation type="submission" date="2022-08" db="UniProtKB">
        <authorList>
            <consortium name="EnsemblMetazoa"/>
        </authorList>
    </citation>
    <scope>IDENTIFICATION</scope>
    <source>
        <strain evidence="3">STECLA/ALBI9_A</strain>
    </source>
</reference>
<keyword evidence="2" id="KW-0862">Zinc</keyword>
<evidence type="ECO:0000256" key="2">
    <source>
        <dbReference type="ARBA" id="ARBA00022833"/>
    </source>
</evidence>
<sequence>MERRNLNGSRCVGSITSTPGSIRVWYALLGAAFTLESKLLERSYRNNRNNECTICTHDIDASQRMVALCGHAFHRCCVMVWMRTYGYCPDCRPSRV</sequence>
<proteinExistence type="predicted"/>
<dbReference type="Proteomes" id="UP000069272">
    <property type="component" value="Chromosome 2R"/>
</dbReference>
<keyword evidence="1" id="KW-0479">Metal-binding</keyword>
<evidence type="ECO:0000313" key="3">
    <source>
        <dbReference type="EnsemblMetazoa" id="AALB014205-PA"/>
    </source>
</evidence>
<dbReference type="Pfam" id="PF13639">
    <property type="entry name" value="zf-RING_2"/>
    <property type="match status" value="1"/>
</dbReference>
<name>A0A182FX25_ANOAL</name>
<keyword evidence="1" id="KW-0863">Zinc-finger</keyword>
<dbReference type="InterPro" id="IPR013083">
    <property type="entry name" value="Znf_RING/FYVE/PHD"/>
</dbReference>
<evidence type="ECO:0000313" key="4">
    <source>
        <dbReference type="Proteomes" id="UP000069272"/>
    </source>
</evidence>
<dbReference type="SUPFAM" id="SSF57850">
    <property type="entry name" value="RING/U-box"/>
    <property type="match status" value="1"/>
</dbReference>
<dbReference type="AlphaFoldDB" id="A0A182FX25"/>
<dbReference type="VEuPathDB" id="VectorBase:AALB20_035622"/>
<reference evidence="3 4" key="1">
    <citation type="journal article" date="2017" name="G3 (Bethesda)">
        <title>The Physical Genome Mapping of Anopheles albimanus Corrected Scaffold Misassemblies and Identified Interarm Rearrangements in Genus Anopheles.</title>
        <authorList>
            <person name="Artemov G.N."/>
            <person name="Peery A.N."/>
            <person name="Jiang X."/>
            <person name="Tu Z."/>
            <person name="Stegniy V.N."/>
            <person name="Sharakhova M.V."/>
            <person name="Sharakhov I.V."/>
        </authorList>
    </citation>
    <scope>NUCLEOTIDE SEQUENCE [LARGE SCALE GENOMIC DNA]</scope>
    <source>
        <strain evidence="3 4">ALBI9_A</strain>
    </source>
</reference>
<dbReference type="OrthoDB" id="8065870at2759"/>
<dbReference type="RefSeq" id="XP_035782426.1">
    <property type="nucleotide sequence ID" value="XM_035926533.1"/>
</dbReference>
<evidence type="ECO:0000256" key="1">
    <source>
        <dbReference type="ARBA" id="ARBA00022771"/>
    </source>
</evidence>
<dbReference type="KEGG" id="aali:118461328"/>
<dbReference type="SMART" id="SM00184">
    <property type="entry name" value="RING"/>
    <property type="match status" value="1"/>
</dbReference>
<protein>
    <submittedName>
        <fullName evidence="3">RING-type domain-containing protein</fullName>
    </submittedName>
</protein>
<dbReference type="GeneID" id="118461328"/>
<dbReference type="GO" id="GO:0008270">
    <property type="term" value="F:zinc ion binding"/>
    <property type="evidence" value="ECO:0007669"/>
    <property type="project" value="UniProtKB-KW"/>
</dbReference>
<accession>A0A182FX25</accession>
<dbReference type="InterPro" id="IPR001841">
    <property type="entry name" value="Znf_RING"/>
</dbReference>
<dbReference type="EnsemblMetazoa" id="AALB014205-RA">
    <property type="protein sequence ID" value="AALB014205-PA"/>
    <property type="gene ID" value="AALB014205"/>
</dbReference>
<dbReference type="STRING" id="7167.A0A182FX25"/>